<feature type="transmembrane region" description="Helical" evidence="11">
    <location>
        <begin position="241"/>
        <end position="262"/>
    </location>
</feature>
<dbReference type="CDD" id="cd14966">
    <property type="entry name" value="7tmD_STE3"/>
    <property type="match status" value="1"/>
</dbReference>
<feature type="transmembrane region" description="Helical" evidence="11">
    <location>
        <begin position="305"/>
        <end position="322"/>
    </location>
</feature>
<evidence type="ECO:0000256" key="3">
    <source>
        <dbReference type="ARBA" id="ARBA00022507"/>
    </source>
</evidence>
<evidence type="ECO:0000313" key="13">
    <source>
        <dbReference type="Proteomes" id="UP001642501"/>
    </source>
</evidence>
<keyword evidence="5 11" id="KW-1133">Transmembrane helix</keyword>
<dbReference type="EMBL" id="CAWUOM010000048">
    <property type="protein sequence ID" value="CAK7268585.1"/>
    <property type="molecule type" value="Genomic_DNA"/>
</dbReference>
<feature type="transmembrane region" description="Helical" evidence="11">
    <location>
        <begin position="142"/>
        <end position="163"/>
    </location>
</feature>
<dbReference type="PRINTS" id="PR00899">
    <property type="entry name" value="GPCRSTE3"/>
</dbReference>
<feature type="transmembrane region" description="Helical" evidence="11">
    <location>
        <begin position="60"/>
        <end position="81"/>
    </location>
</feature>
<accession>A0ABP0DNF5</accession>
<evidence type="ECO:0000256" key="9">
    <source>
        <dbReference type="ARBA" id="ARBA00023224"/>
    </source>
</evidence>
<organism evidence="12 13">
    <name type="scientific">Sporothrix epigloea</name>
    <dbReference type="NCBI Taxonomy" id="1892477"/>
    <lineage>
        <taxon>Eukaryota</taxon>
        <taxon>Fungi</taxon>
        <taxon>Dikarya</taxon>
        <taxon>Ascomycota</taxon>
        <taxon>Pezizomycotina</taxon>
        <taxon>Sordariomycetes</taxon>
        <taxon>Sordariomycetidae</taxon>
        <taxon>Ophiostomatales</taxon>
        <taxon>Ophiostomataceae</taxon>
        <taxon>Sporothrix</taxon>
    </lineage>
</organism>
<comment type="caution">
    <text evidence="12">The sequence shown here is derived from an EMBL/GenBank/DDBJ whole genome shotgun (WGS) entry which is preliminary data.</text>
</comment>
<protein>
    <submittedName>
        <fullName evidence="12">A-factor receptor</fullName>
    </submittedName>
</protein>
<evidence type="ECO:0000256" key="5">
    <source>
        <dbReference type="ARBA" id="ARBA00022989"/>
    </source>
</evidence>
<feature type="compositionally biased region" description="Low complexity" evidence="10">
    <location>
        <begin position="487"/>
        <end position="504"/>
    </location>
</feature>
<feature type="region of interest" description="Disordered" evidence="10">
    <location>
        <begin position="471"/>
        <end position="504"/>
    </location>
</feature>
<dbReference type="InterPro" id="IPR001499">
    <property type="entry name" value="GPCR_STE3"/>
</dbReference>
<evidence type="ECO:0000256" key="7">
    <source>
        <dbReference type="ARBA" id="ARBA00023136"/>
    </source>
</evidence>
<keyword evidence="4 11" id="KW-0812">Transmembrane</keyword>
<keyword evidence="7 11" id="KW-0472">Membrane</keyword>
<keyword evidence="8 12" id="KW-0675">Receptor</keyword>
<dbReference type="Proteomes" id="UP001642501">
    <property type="component" value="Unassembled WGS sequence"/>
</dbReference>
<evidence type="ECO:0000256" key="11">
    <source>
        <dbReference type="SAM" id="Phobius"/>
    </source>
</evidence>
<feature type="transmembrane region" description="Helical" evidence="11">
    <location>
        <begin position="101"/>
        <end position="121"/>
    </location>
</feature>
<proteinExistence type="inferred from homology"/>
<evidence type="ECO:0000256" key="6">
    <source>
        <dbReference type="ARBA" id="ARBA00023040"/>
    </source>
</evidence>
<feature type="transmembrane region" description="Helical" evidence="11">
    <location>
        <begin position="32"/>
        <end position="53"/>
    </location>
</feature>
<comment type="subcellular location">
    <subcellularLocation>
        <location evidence="1">Membrane</location>
        <topology evidence="1">Multi-pass membrane protein</topology>
    </subcellularLocation>
</comment>
<evidence type="ECO:0000256" key="1">
    <source>
        <dbReference type="ARBA" id="ARBA00004141"/>
    </source>
</evidence>
<name>A0ABP0DNF5_9PEZI</name>
<gene>
    <name evidence="12" type="primary">STE3</name>
    <name evidence="12" type="ORF">SEPCBS57363_003168</name>
</gene>
<evidence type="ECO:0000313" key="12">
    <source>
        <dbReference type="EMBL" id="CAK7268585.1"/>
    </source>
</evidence>
<feature type="transmembrane region" description="Helical" evidence="11">
    <location>
        <begin position="183"/>
        <end position="203"/>
    </location>
</feature>
<evidence type="ECO:0000256" key="2">
    <source>
        <dbReference type="ARBA" id="ARBA00011085"/>
    </source>
</evidence>
<evidence type="ECO:0000256" key="10">
    <source>
        <dbReference type="SAM" id="MobiDB-lite"/>
    </source>
</evidence>
<sequence>MDMSMYYNDAGVLIMGRSGTLPSPPSLVANDVLRLILCPLGILLTWVPLRILWRNGEFPACIFVLNVWVLILFVFVNAIIWHNQDFDSWWFGYGWCDLQVFTEYAMVTLYSTSVCAIMQRLSSQVALTRVTGLSAREKRNRVLVQSLIIFPLPLLQVILTVFVQGQRYGIAPASGCTTRYEPTIIFLVFFLLPPNFFTILACYHTFQTYRSFRQIDIGSQAALGSTNSVAFARRQRARRKLYTMFLCILVPYTPVAAAFAAVDIIEGWPWNYPSSFRDVHIDGPVPYNSISILGVQDLGFHTLNMSWIPVVSAFVAFIFFGTSNEAINIYREYLLALGLGYFFPKLHEVYDPDRTPCNTLASSTSNATTLVSTLDSVSRSRKGSCALVYPPSDGADNDKPPAHPSPIMSIFRRFLSSDVLGSSGGADVELGSSTWPKPVSERPIAAFRIGFNWSTPPMTLPIFSARSRPQDAAGKRAASASSIEKPAVTTTSLTSTAATEATATSTVPVLSTAGLTPPFDGSKSSNLGGRVVSTHVWSDTEPWPTSSPAVNMDFATDAQGDKSVLKTANSQHKHGVLVDHCITTSEVAR</sequence>
<keyword evidence="9" id="KW-0807">Transducer</keyword>
<reference evidence="12 13" key="1">
    <citation type="submission" date="2024-01" db="EMBL/GenBank/DDBJ databases">
        <authorList>
            <person name="Allen C."/>
            <person name="Tagirdzhanova G."/>
        </authorList>
    </citation>
    <scope>NUCLEOTIDE SEQUENCE [LARGE SCALE GENOMIC DNA]</scope>
    <source>
        <strain evidence="12 13">CBS 573.63</strain>
    </source>
</reference>
<dbReference type="Pfam" id="PF02076">
    <property type="entry name" value="STE3"/>
    <property type="match status" value="1"/>
</dbReference>
<evidence type="ECO:0000256" key="4">
    <source>
        <dbReference type="ARBA" id="ARBA00022692"/>
    </source>
</evidence>
<keyword evidence="6" id="KW-0297">G-protein coupled receptor</keyword>
<dbReference type="PANTHER" id="PTHR28097:SF1">
    <property type="entry name" value="PHEROMONE A FACTOR RECEPTOR"/>
    <property type="match status" value="1"/>
</dbReference>
<keyword evidence="3" id="KW-0589">Pheromone response</keyword>
<keyword evidence="13" id="KW-1185">Reference proteome</keyword>
<comment type="similarity">
    <text evidence="2">Belongs to the G-protein coupled receptor 4 family.</text>
</comment>
<evidence type="ECO:0000256" key="8">
    <source>
        <dbReference type="ARBA" id="ARBA00023170"/>
    </source>
</evidence>
<dbReference type="PANTHER" id="PTHR28097">
    <property type="entry name" value="PHEROMONE A FACTOR RECEPTOR"/>
    <property type="match status" value="1"/>
</dbReference>